<feature type="domain" description="Tle cognate immunity protein 4 N-terminal" evidence="3">
    <location>
        <begin position="10"/>
        <end position="129"/>
    </location>
</feature>
<dbReference type="EMBL" id="CP015852">
    <property type="protein sequence ID" value="ANH98023.1"/>
    <property type="molecule type" value="Genomic_DNA"/>
</dbReference>
<dbReference type="Proteomes" id="UP000078142">
    <property type="component" value="Chromosome"/>
</dbReference>
<evidence type="ECO:0000313" key="5">
    <source>
        <dbReference type="Proteomes" id="UP000078142"/>
    </source>
</evidence>
<dbReference type="Pfam" id="PF18426">
    <property type="entry name" value="Tli4_C"/>
    <property type="match status" value="1"/>
</dbReference>
<dbReference type="AlphaFoldDB" id="A0AAC9BSI7"/>
<reference evidence="4 5" key="1">
    <citation type="submission" date="2016-05" db="EMBL/GenBank/DDBJ databases">
        <authorList>
            <person name="Wang S."/>
            <person name="Zhu B."/>
        </authorList>
    </citation>
    <scope>NUCLEOTIDE SEQUENCE [LARGE SCALE GENOMIC DNA]</scope>
    <source>
        <strain evidence="4 5">CRS05-R5</strain>
    </source>
</reference>
<dbReference type="RefSeq" id="WP_064587302.1">
    <property type="nucleotide sequence ID" value="NZ_CP015852.1"/>
</dbReference>
<feature type="compositionally biased region" description="Pro residues" evidence="1">
    <location>
        <begin position="340"/>
        <end position="354"/>
    </location>
</feature>
<dbReference type="InterPro" id="IPR041290">
    <property type="entry name" value="Tli4_C"/>
</dbReference>
<gene>
    <name evidence="4" type="ORF">A8L59_11595</name>
</gene>
<organism evidence="4 5">
    <name type="scientific">Pseudomonas koreensis</name>
    <dbReference type="NCBI Taxonomy" id="198620"/>
    <lineage>
        <taxon>Bacteria</taxon>
        <taxon>Pseudomonadati</taxon>
        <taxon>Pseudomonadota</taxon>
        <taxon>Gammaproteobacteria</taxon>
        <taxon>Pseudomonadales</taxon>
        <taxon>Pseudomonadaceae</taxon>
        <taxon>Pseudomonas</taxon>
    </lineage>
</organism>
<dbReference type="Pfam" id="PF18443">
    <property type="entry name" value="Tli4_N"/>
    <property type="match status" value="1"/>
</dbReference>
<evidence type="ECO:0000259" key="2">
    <source>
        <dbReference type="Pfam" id="PF18426"/>
    </source>
</evidence>
<accession>A0AAC9BSI7</accession>
<dbReference type="GeneID" id="93489026"/>
<evidence type="ECO:0000313" key="4">
    <source>
        <dbReference type="EMBL" id="ANH98023.1"/>
    </source>
</evidence>
<sequence length="386" mass="42798">MTELTRNMHTHCVGRLLIDLPQGTTWTAHASSARLGNLSVEVITGINRAQSEQLIERRWQEVAAIKTDQNGKAYLQPSERMTTAEGGTLFVYEYEHVEGLAEDDETVVQKLFHQAEGYLWRDGTLFKVSPTLNGKTAITYLFPRLHRRADDEIPGRPGLCLSGAFVDGYYDLANGDQEEVTWGFKLPHNLDLVVRHLAVWEPRQSMLERRREADREGAGMVAQLLAEPGVVAGRKEYRAAERAVAEFAGEEYVMGGTEKKQPEEFKTNIGGEWDYVGRGAPLPLPGINLAMETTYLTKMQPASMGAFPEDTSVTQGPTETQFFEIWDAITNSVRLRPSALMPPPGGSPATPAPDSPKVVSKPGSDEYALEEFLSKLPSSGDWMDKL</sequence>
<proteinExistence type="predicted"/>
<evidence type="ECO:0000256" key="1">
    <source>
        <dbReference type="SAM" id="MobiDB-lite"/>
    </source>
</evidence>
<evidence type="ECO:0000259" key="3">
    <source>
        <dbReference type="Pfam" id="PF18443"/>
    </source>
</evidence>
<protein>
    <submittedName>
        <fullName evidence="4">Uncharacterized protein</fullName>
    </submittedName>
</protein>
<name>A0AAC9BSI7_9PSED</name>
<feature type="region of interest" description="Disordered" evidence="1">
    <location>
        <begin position="336"/>
        <end position="364"/>
    </location>
</feature>
<feature type="domain" description="Tle cognate immunity protein 4 C-terminal" evidence="2">
    <location>
        <begin position="152"/>
        <end position="337"/>
    </location>
</feature>
<dbReference type="InterPro" id="IPR040761">
    <property type="entry name" value="Tli4_N"/>
</dbReference>